<dbReference type="GO" id="GO:0005524">
    <property type="term" value="F:ATP binding"/>
    <property type="evidence" value="ECO:0007669"/>
    <property type="project" value="InterPro"/>
</dbReference>
<feature type="domain" description="Chromosomal replication initiator DnaA C-terminal" evidence="1">
    <location>
        <begin position="24"/>
        <end position="83"/>
    </location>
</feature>
<evidence type="ECO:0000259" key="1">
    <source>
        <dbReference type="SMART" id="SM00760"/>
    </source>
</evidence>
<dbReference type="EMBL" id="PCSV01000015">
    <property type="protein sequence ID" value="PIP57247.1"/>
    <property type="molecule type" value="Genomic_DNA"/>
</dbReference>
<dbReference type="GO" id="GO:0006270">
    <property type="term" value="P:DNA replication initiation"/>
    <property type="evidence" value="ECO:0007669"/>
    <property type="project" value="InterPro"/>
</dbReference>
<dbReference type="SMART" id="SM00760">
    <property type="entry name" value="Bac_DnaA_C"/>
    <property type="match status" value="1"/>
</dbReference>
<evidence type="ECO:0000313" key="3">
    <source>
        <dbReference type="Proteomes" id="UP000230759"/>
    </source>
</evidence>
<dbReference type="Pfam" id="PF08299">
    <property type="entry name" value="Bac_DnaA_C"/>
    <property type="match status" value="1"/>
</dbReference>
<protein>
    <recommendedName>
        <fullName evidence="1">Chromosomal replication initiator DnaA C-terminal domain-containing protein</fullName>
    </recommendedName>
</protein>
<dbReference type="CDD" id="cd06571">
    <property type="entry name" value="Bac_DnaA_C"/>
    <property type="match status" value="1"/>
</dbReference>
<dbReference type="Gene3D" id="1.10.1750.10">
    <property type="match status" value="1"/>
</dbReference>
<dbReference type="SUPFAM" id="SSF48295">
    <property type="entry name" value="TrpR-like"/>
    <property type="match status" value="1"/>
</dbReference>
<dbReference type="InterPro" id="IPR013159">
    <property type="entry name" value="DnaA_C"/>
</dbReference>
<dbReference type="AlphaFoldDB" id="A0A2H0BHV7"/>
<dbReference type="InterPro" id="IPR010921">
    <property type="entry name" value="Trp_repressor/repl_initiator"/>
</dbReference>
<dbReference type="Proteomes" id="UP000230759">
    <property type="component" value="Unassembled WGS sequence"/>
</dbReference>
<evidence type="ECO:0000313" key="2">
    <source>
        <dbReference type="EMBL" id="PIP57247.1"/>
    </source>
</evidence>
<sequence>MTNEQIESILGKGIETNGKVVKKSPAEITEAICQYYRIGKRSLLGDSRTRPLARPRQVLMYLLRTELGLPLEETGRLVGRDHT</sequence>
<gene>
    <name evidence="2" type="ORF">COX04_00535</name>
</gene>
<accession>A0A2H0BHV7</accession>
<feature type="non-terminal residue" evidence="2">
    <location>
        <position position="83"/>
    </location>
</feature>
<comment type="caution">
    <text evidence="2">The sequence shown here is derived from an EMBL/GenBank/DDBJ whole genome shotgun (WGS) entry which is preliminary data.</text>
</comment>
<name>A0A2H0BHV7_9BACT</name>
<reference evidence="2 3" key="1">
    <citation type="submission" date="2017-09" db="EMBL/GenBank/DDBJ databases">
        <title>Depth-based differentiation of microbial function through sediment-hosted aquifers and enrichment of novel symbionts in the deep terrestrial subsurface.</title>
        <authorList>
            <person name="Probst A.J."/>
            <person name="Ladd B."/>
            <person name="Jarett J.K."/>
            <person name="Geller-Mcgrath D.E."/>
            <person name="Sieber C.M."/>
            <person name="Emerson J.B."/>
            <person name="Anantharaman K."/>
            <person name="Thomas B.C."/>
            <person name="Malmstrom R."/>
            <person name="Stieglmeier M."/>
            <person name="Klingl A."/>
            <person name="Woyke T."/>
            <person name="Ryan C.M."/>
            <person name="Banfield J.F."/>
        </authorList>
    </citation>
    <scope>NUCLEOTIDE SEQUENCE [LARGE SCALE GENOMIC DNA]</scope>
    <source>
        <strain evidence="2">CG22_combo_CG10-13_8_21_14_all_45_10</strain>
    </source>
</reference>
<organism evidence="2 3">
    <name type="scientific">Candidatus Woesebacteria bacterium CG22_combo_CG10-13_8_21_14_all_45_10</name>
    <dbReference type="NCBI Taxonomy" id="1975060"/>
    <lineage>
        <taxon>Bacteria</taxon>
        <taxon>Candidatus Woeseibacteriota</taxon>
    </lineage>
</organism>
<dbReference type="GO" id="GO:0043565">
    <property type="term" value="F:sequence-specific DNA binding"/>
    <property type="evidence" value="ECO:0007669"/>
    <property type="project" value="InterPro"/>
</dbReference>
<proteinExistence type="predicted"/>
<dbReference type="GO" id="GO:0006275">
    <property type="term" value="P:regulation of DNA replication"/>
    <property type="evidence" value="ECO:0007669"/>
    <property type="project" value="InterPro"/>
</dbReference>